<proteinExistence type="predicted"/>
<gene>
    <name evidence="2" type="ORF">H9726_01420</name>
</gene>
<evidence type="ECO:0000259" key="1">
    <source>
        <dbReference type="Pfam" id="PF08281"/>
    </source>
</evidence>
<organism evidence="2 3">
    <name type="scientific">Candidatus Borkfalkia avicola</name>
    <dbReference type="NCBI Taxonomy" id="2838503"/>
    <lineage>
        <taxon>Bacteria</taxon>
        <taxon>Bacillati</taxon>
        <taxon>Bacillota</taxon>
        <taxon>Clostridia</taxon>
        <taxon>Christensenellales</taxon>
        <taxon>Christensenellaceae</taxon>
        <taxon>Candidatus Borkfalkia</taxon>
    </lineage>
</organism>
<dbReference type="InterPro" id="IPR036388">
    <property type="entry name" value="WH-like_DNA-bd_sf"/>
</dbReference>
<dbReference type="EMBL" id="DXCF01000004">
    <property type="protein sequence ID" value="HIZ09123.1"/>
    <property type="molecule type" value="Genomic_DNA"/>
</dbReference>
<sequence length="142" mass="16417">MARIRYFDGTKYVEIEVTEEFAAEYAAMEHRDKLVERKETRRHQSLDKSMEHGWDIADPSADVDAQAERNADKIMLKTALSKLTDKQRAILFLHIENGQSFRAIAAELGLNKDTVREHYLAAIKNLKKFLKNTPSKFNSRGY</sequence>
<dbReference type="Pfam" id="PF08281">
    <property type="entry name" value="Sigma70_r4_2"/>
    <property type="match status" value="1"/>
</dbReference>
<dbReference type="NCBIfam" id="TIGR02937">
    <property type="entry name" value="sigma70-ECF"/>
    <property type="match status" value="1"/>
</dbReference>
<accession>A0A9D2D5V8</accession>
<dbReference type="InterPro" id="IPR013249">
    <property type="entry name" value="RNA_pol_sigma70_r4_t2"/>
</dbReference>
<protein>
    <submittedName>
        <fullName evidence="2">Sigma-70 family RNA polymerase sigma factor</fullName>
    </submittedName>
</protein>
<evidence type="ECO:0000313" key="3">
    <source>
        <dbReference type="Proteomes" id="UP000824025"/>
    </source>
</evidence>
<dbReference type="InterPro" id="IPR014284">
    <property type="entry name" value="RNA_pol_sigma-70_dom"/>
</dbReference>
<reference evidence="2" key="1">
    <citation type="journal article" date="2021" name="PeerJ">
        <title>Extensive microbial diversity within the chicken gut microbiome revealed by metagenomics and culture.</title>
        <authorList>
            <person name="Gilroy R."/>
            <person name="Ravi A."/>
            <person name="Getino M."/>
            <person name="Pursley I."/>
            <person name="Horton D.L."/>
            <person name="Alikhan N.F."/>
            <person name="Baker D."/>
            <person name="Gharbi K."/>
            <person name="Hall N."/>
            <person name="Watson M."/>
            <person name="Adriaenssens E.M."/>
            <person name="Foster-Nyarko E."/>
            <person name="Jarju S."/>
            <person name="Secka A."/>
            <person name="Antonio M."/>
            <person name="Oren A."/>
            <person name="Chaudhuri R.R."/>
            <person name="La Ragione R."/>
            <person name="Hildebrand F."/>
            <person name="Pallen M.J."/>
        </authorList>
    </citation>
    <scope>NUCLEOTIDE SEQUENCE</scope>
    <source>
        <strain evidence="2">CHK192-19661</strain>
    </source>
</reference>
<reference evidence="2" key="2">
    <citation type="submission" date="2021-04" db="EMBL/GenBank/DDBJ databases">
        <authorList>
            <person name="Gilroy R."/>
        </authorList>
    </citation>
    <scope>NUCLEOTIDE SEQUENCE</scope>
    <source>
        <strain evidence="2">CHK192-19661</strain>
    </source>
</reference>
<dbReference type="Gene3D" id="1.10.10.10">
    <property type="entry name" value="Winged helix-like DNA-binding domain superfamily/Winged helix DNA-binding domain"/>
    <property type="match status" value="1"/>
</dbReference>
<dbReference type="GO" id="GO:0006352">
    <property type="term" value="P:DNA-templated transcription initiation"/>
    <property type="evidence" value="ECO:0007669"/>
    <property type="project" value="InterPro"/>
</dbReference>
<name>A0A9D2D5V8_9FIRM</name>
<dbReference type="GO" id="GO:0016987">
    <property type="term" value="F:sigma factor activity"/>
    <property type="evidence" value="ECO:0007669"/>
    <property type="project" value="InterPro"/>
</dbReference>
<dbReference type="AlphaFoldDB" id="A0A9D2D5V8"/>
<dbReference type="SUPFAM" id="SSF88659">
    <property type="entry name" value="Sigma3 and sigma4 domains of RNA polymerase sigma factors"/>
    <property type="match status" value="1"/>
</dbReference>
<dbReference type="GO" id="GO:0003677">
    <property type="term" value="F:DNA binding"/>
    <property type="evidence" value="ECO:0007669"/>
    <property type="project" value="InterPro"/>
</dbReference>
<evidence type="ECO:0000313" key="2">
    <source>
        <dbReference type="EMBL" id="HIZ09123.1"/>
    </source>
</evidence>
<dbReference type="InterPro" id="IPR013324">
    <property type="entry name" value="RNA_pol_sigma_r3/r4-like"/>
</dbReference>
<dbReference type="Proteomes" id="UP000824025">
    <property type="component" value="Unassembled WGS sequence"/>
</dbReference>
<comment type="caution">
    <text evidence="2">The sequence shown here is derived from an EMBL/GenBank/DDBJ whole genome shotgun (WGS) entry which is preliminary data.</text>
</comment>
<feature type="domain" description="RNA polymerase sigma factor 70 region 4 type 2" evidence="1">
    <location>
        <begin position="75"/>
        <end position="125"/>
    </location>
</feature>